<dbReference type="RefSeq" id="WP_075569979.1">
    <property type="nucleotide sequence ID" value="NZ_MSDO01000011.1"/>
</dbReference>
<dbReference type="EMBL" id="MSDO01000011">
    <property type="protein sequence ID" value="OLO04423.1"/>
    <property type="molecule type" value="Genomic_DNA"/>
</dbReference>
<keyword evidence="1" id="KW-0645">Protease</keyword>
<sequence>MSQPRIAVGGFLHETNTFAPSPATYEDFLRGGGAPPLSEGEAIFDAVANSNIGLCGFIDAPEARTWSLIPTLWTAASPSAHVTQDAFERIAARLLAAIDRAMPLDGVYLDLHGAMVTEHLDDGEGELIRRVRALVGDGVPIVVTLDLHGNVTPTMVEQADMLIAYRTYPHIDMAATGARCATAMARLLSGKSRPAKAFRQLDFLMPIAWQCTAQEPCRSLYAEVAAMESESLPSVSFLTGFPAADFADCGPCVVVYGTDPESADQAAGRLAARIAAQEPAFAGRVFEPEAGVREAMRLAESAARPVVIADTQDNPGAGGNSDTMGMLKALIACGAERAAIGNVFDSAAARAAHEAGVGAVVRLALGGHSGVEGDSPLEAEFTVEALSDGRFVAPGPYYGGGRLDMGPSACLRIGDVRVVVVSRKAQMADQAMYRSVGIEPLEQAILVNKSSVHFRADFAPIAETILVCAAPGPMAVDPADLPWQRLRPGIRTSPLGRPFVPVVEPA</sequence>
<evidence type="ECO:0000313" key="5">
    <source>
        <dbReference type="Proteomes" id="UP000186878"/>
    </source>
</evidence>
<dbReference type="InterPro" id="IPR015995">
    <property type="entry name" value="MlrC_N"/>
</dbReference>
<evidence type="ECO:0000259" key="2">
    <source>
        <dbReference type="Pfam" id="PF07171"/>
    </source>
</evidence>
<evidence type="ECO:0000313" key="4">
    <source>
        <dbReference type="EMBL" id="OLO04423.1"/>
    </source>
</evidence>
<dbReference type="GO" id="GO:0046872">
    <property type="term" value="F:metal ion binding"/>
    <property type="evidence" value="ECO:0007669"/>
    <property type="project" value="UniProtKB-KW"/>
</dbReference>
<feature type="domain" description="Microcystin LR degradation protein MlrC N-terminal" evidence="3">
    <location>
        <begin position="5"/>
        <end position="296"/>
    </location>
</feature>
<dbReference type="Proteomes" id="UP000186878">
    <property type="component" value="Unassembled WGS sequence"/>
</dbReference>
<dbReference type="InterPro" id="IPR010799">
    <property type="entry name" value="MlrC_C"/>
</dbReference>
<feature type="domain" description="Microcystin LR degradation protein MlrC C-terminal" evidence="2">
    <location>
        <begin position="308"/>
        <end position="485"/>
    </location>
</feature>
<keyword evidence="5" id="KW-1185">Reference proteome</keyword>
<dbReference type="InterPro" id="IPR009197">
    <property type="entry name" value="MlrC"/>
</dbReference>
<keyword evidence="1" id="KW-0482">Metalloprotease</keyword>
<reference evidence="4 5" key="1">
    <citation type="submission" date="2016-12" db="EMBL/GenBank/DDBJ databases">
        <title>Draft genome sequences of strains Salinicola socius SMB35, Salinicola sp. MH3R3-1 and Chromohalobacter sp. SMB17 from the Verkhnekamsk potash mining region of Russia.</title>
        <authorList>
            <person name="Mavrodi D.V."/>
            <person name="Olsson B.E."/>
            <person name="Korsakova E.S."/>
            <person name="Pyankova A."/>
            <person name="Mavrodi O.V."/>
            <person name="Plotnikova E.G."/>
        </authorList>
    </citation>
    <scope>NUCLEOTIDE SEQUENCE [LARGE SCALE GENOMIC DNA]</scope>
    <source>
        <strain evidence="4 5">SMB35</strain>
    </source>
</reference>
<dbReference type="AlphaFoldDB" id="A0A1Q8SSM4"/>
<dbReference type="GO" id="GO:0008237">
    <property type="term" value="F:metallopeptidase activity"/>
    <property type="evidence" value="ECO:0007669"/>
    <property type="project" value="UniProtKB-KW"/>
</dbReference>
<evidence type="ECO:0000259" key="3">
    <source>
        <dbReference type="Pfam" id="PF07364"/>
    </source>
</evidence>
<proteinExistence type="inferred from homology"/>
<dbReference type="GO" id="GO:0006508">
    <property type="term" value="P:proteolysis"/>
    <property type="evidence" value="ECO:0007669"/>
    <property type="project" value="UniProtKB-KW"/>
</dbReference>
<protein>
    <recommendedName>
        <fullName evidence="1">Microcystinase C</fullName>
        <shortName evidence="1">MlrC</shortName>
    </recommendedName>
</protein>
<dbReference type="Pfam" id="PF07364">
    <property type="entry name" value="DUF1485"/>
    <property type="match status" value="1"/>
</dbReference>
<evidence type="ECO:0000256" key="1">
    <source>
        <dbReference type="PIRNR" id="PIRNR012702"/>
    </source>
</evidence>
<organism evidence="4 5">
    <name type="scientific">Salinicola socius</name>
    <dbReference type="NCBI Taxonomy" id="404433"/>
    <lineage>
        <taxon>Bacteria</taxon>
        <taxon>Pseudomonadati</taxon>
        <taxon>Pseudomonadota</taxon>
        <taxon>Gammaproteobacteria</taxon>
        <taxon>Oceanospirillales</taxon>
        <taxon>Halomonadaceae</taxon>
        <taxon>Salinicola</taxon>
    </lineage>
</organism>
<comment type="function">
    <text evidence="1">Involved in peptidolytic degradation of cyclic heptapeptide hepatotoxin microcystin (MC).</text>
</comment>
<dbReference type="STRING" id="404433.BTW07_09740"/>
<dbReference type="OrthoDB" id="5288421at2"/>
<comment type="similarity">
    <text evidence="1">Belongs to the peptidase M81 family.</text>
</comment>
<accession>A0A1Q8SSM4</accession>
<comment type="caution">
    <text evidence="4">The sequence shown here is derived from an EMBL/GenBank/DDBJ whole genome shotgun (WGS) entry which is preliminary data.</text>
</comment>
<dbReference type="Pfam" id="PF07171">
    <property type="entry name" value="MlrC_C"/>
    <property type="match status" value="1"/>
</dbReference>
<keyword evidence="1" id="KW-0479">Metal-binding</keyword>
<name>A0A1Q8SSM4_9GAMM</name>
<dbReference type="PIRSF" id="PIRSF012702">
    <property type="entry name" value="UCP012702"/>
    <property type="match status" value="1"/>
</dbReference>
<gene>
    <name evidence="4" type="ORF">BTW07_09740</name>
</gene>
<comment type="cofactor">
    <cofactor evidence="1">
        <name>Zn(2+)</name>
        <dbReference type="ChEBI" id="CHEBI:29105"/>
    </cofactor>
    <text evidence="1">Binds 1 zinc ion per subunit.</text>
</comment>
<keyword evidence="1" id="KW-0378">Hydrolase</keyword>